<evidence type="ECO:0000313" key="2">
    <source>
        <dbReference type="EMBL" id="RAQ22473.1"/>
    </source>
</evidence>
<accession>A0A328UDG7</accession>
<organism evidence="2 3">
    <name type="scientific">Hydrogeniiclostridium mannosilyticum</name>
    <dbReference type="NCBI Taxonomy" id="2764322"/>
    <lineage>
        <taxon>Bacteria</taxon>
        <taxon>Bacillati</taxon>
        <taxon>Bacillota</taxon>
        <taxon>Clostridia</taxon>
        <taxon>Eubacteriales</taxon>
        <taxon>Acutalibacteraceae</taxon>
        <taxon>Hydrogeniiclostridium</taxon>
    </lineage>
</organism>
<sequence length="805" mass="90679">MKQMSRVRLDGFSINEPYSCVSGGRYTRKIPPYSPDPFVNYRWDKVSHNDGFQIFTAYPISYSANHAEHFSGLDTITAGKVNIKVSGTGSILLDFGVEYAAWLEIDSPDLSGHITLGISEYNKPAFVNSGPKSPAKTAEPVRYGDTYRLELNDELYEGVRFGFINITGFDKPFHITQIRLVCQLKPANYNGSFSCDNELLNKIWYTAAYVLRVNFKKDYFAAILMDRGDRHSWTGDAYTAQAAALPCFANYDFVLENLHYTAVHPNGIESFELYWVQSLIDYYEYTGDKNGVRELLPHALNRLDHAYEIYGTNPPLGFFGWDERLGAGFEAPGILENQYSYSFLAIEVWKAFAVVLEDLGEKMAAEQYRGYAAQKIAGLKSTGAWHKRCGLHALCGAVNAGLDDCEVRDKLRNKYFADRVNRVSYSPFNEYFILQAMSKIGSYDAAISSILDLWGGQIKYGGTTFFETFRPDWANVLGANDPVPNNQAGYTSLAHPWSAGVLAWLSEEILGIKAEKAGFKTFTVTPHLGRQLNRVSGEMPTPYGTISASFDMETGHHVVMVPSGTTATVGVPKAGRAIIYIKQNGRLASASHEDQDFIYFTFLTAGEYRFDVLYEGEKRGYIPPEYKYPADFLGFDRETKGQWGLAYGKDGYWLCGYPSDNAKQLPDYVSNIRFAKGEDRTFTAVSSEARSMYSNRDNIGARALGGYQSRYNQACYQTFTVDIDLAYDHTYTVALYFVDWEKEGKSLAVEMFDGKTFELVAPVRIVEDHREGVYAIYKYNRPARFRIDHIRGEYVSLSGLFFGLN</sequence>
<reference evidence="2 3" key="1">
    <citation type="submission" date="2018-06" db="EMBL/GenBank/DDBJ databases">
        <title>Noncontiguous genome sequence of Ruminococcaceae bacterium ASD2818.</title>
        <authorList>
            <person name="Chaplin A.V."/>
            <person name="Sokolova S.R."/>
            <person name="Kochetkova T.O."/>
            <person name="Goltsov A.Y."/>
            <person name="Trofimov D.Y."/>
            <person name="Efimov B.A."/>
        </authorList>
    </citation>
    <scope>NUCLEOTIDE SEQUENCE [LARGE SCALE GENOMIC DNA]</scope>
    <source>
        <strain evidence="2 3">ASD2818</strain>
    </source>
</reference>
<proteinExistence type="predicted"/>
<evidence type="ECO:0000313" key="3">
    <source>
        <dbReference type="Proteomes" id="UP000249377"/>
    </source>
</evidence>
<dbReference type="InterPro" id="IPR008928">
    <property type="entry name" value="6-hairpin_glycosidase_sf"/>
</dbReference>
<evidence type="ECO:0000259" key="1">
    <source>
        <dbReference type="Pfam" id="PF17390"/>
    </source>
</evidence>
<dbReference type="SUPFAM" id="SSF48208">
    <property type="entry name" value="Six-hairpin glycosidases"/>
    <property type="match status" value="1"/>
</dbReference>
<dbReference type="PANTHER" id="PTHR34987:SF4">
    <property type="entry name" value="ALPHA-L-RHAMNOSIDASE C-TERMINAL DOMAIN-CONTAINING PROTEIN"/>
    <property type="match status" value="1"/>
</dbReference>
<dbReference type="Gene3D" id="1.50.10.10">
    <property type="match status" value="1"/>
</dbReference>
<dbReference type="AlphaFoldDB" id="A0A328UDG7"/>
<comment type="caution">
    <text evidence="2">The sequence shown here is derived from an EMBL/GenBank/DDBJ whole genome shotgun (WGS) entry which is preliminary data.</text>
</comment>
<dbReference type="InterPro" id="IPR012341">
    <property type="entry name" value="6hp_glycosidase-like_sf"/>
</dbReference>
<feature type="domain" description="Alpha-L-rhamnosidase C-terminal" evidence="1">
    <location>
        <begin position="511"/>
        <end position="583"/>
    </location>
</feature>
<protein>
    <recommendedName>
        <fullName evidence="1">Alpha-L-rhamnosidase C-terminal domain-containing protein</fullName>
    </recommendedName>
</protein>
<dbReference type="EMBL" id="QLYR01000013">
    <property type="protein sequence ID" value="RAQ22473.1"/>
    <property type="molecule type" value="Genomic_DNA"/>
</dbReference>
<dbReference type="Proteomes" id="UP000249377">
    <property type="component" value="Unassembled WGS sequence"/>
</dbReference>
<dbReference type="Gene3D" id="2.60.420.10">
    <property type="entry name" value="Maltose phosphorylase, domain 3"/>
    <property type="match status" value="1"/>
</dbReference>
<dbReference type="PANTHER" id="PTHR34987">
    <property type="entry name" value="C, PUTATIVE (AFU_ORTHOLOGUE AFUA_3G02880)-RELATED"/>
    <property type="match status" value="1"/>
</dbReference>
<dbReference type="InterPro" id="IPR035398">
    <property type="entry name" value="Bac_rhamnosid_C"/>
</dbReference>
<gene>
    <name evidence="2" type="ORF">DPQ25_13215</name>
</gene>
<dbReference type="Pfam" id="PF17390">
    <property type="entry name" value="Bac_rhamnosid_C"/>
    <property type="match status" value="1"/>
</dbReference>
<name>A0A328UDG7_9FIRM</name>
<dbReference type="GO" id="GO:0005975">
    <property type="term" value="P:carbohydrate metabolic process"/>
    <property type="evidence" value="ECO:0007669"/>
    <property type="project" value="InterPro"/>
</dbReference>
<keyword evidence="3" id="KW-1185">Reference proteome</keyword>